<evidence type="ECO:0000313" key="1">
    <source>
        <dbReference type="EMBL" id="EOW84113.1"/>
    </source>
</evidence>
<dbReference type="AlphaFoldDB" id="S0KHI4"/>
<dbReference type="OrthoDB" id="2339903at2"/>
<dbReference type="eggNOG" id="ENOG5032S9Y">
    <property type="taxonomic scope" value="Bacteria"/>
</dbReference>
<keyword evidence="2" id="KW-1185">Reference proteome</keyword>
<dbReference type="RefSeq" id="WP_016183742.1">
    <property type="nucleotide sequence ID" value="NZ_JXKI01000005.1"/>
</dbReference>
<sequence>MKFKMMIALVEDFLHNTPEDIFDFSITLEDVLVDDYEEMYSEQPEAVYYLSREVPEICSEVEPGMSIEEIELFKEKLSAEFEKAKKLIVQ</sequence>
<dbReference type="EMBL" id="ASWJ01000005">
    <property type="protein sequence ID" value="EOW84113.1"/>
    <property type="molecule type" value="Genomic_DNA"/>
</dbReference>
<gene>
    <name evidence="1" type="ORF">I568_01272</name>
</gene>
<evidence type="ECO:0000313" key="2">
    <source>
        <dbReference type="Proteomes" id="UP000014113"/>
    </source>
</evidence>
<proteinExistence type="predicted"/>
<protein>
    <submittedName>
        <fullName evidence="1">Uncharacterized protein</fullName>
    </submittedName>
</protein>
<organism evidence="1 2">
    <name type="scientific">Enterococcus columbae DSM 7374 = ATCC 51263</name>
    <dbReference type="NCBI Taxonomy" id="1121865"/>
    <lineage>
        <taxon>Bacteria</taxon>
        <taxon>Bacillati</taxon>
        <taxon>Bacillota</taxon>
        <taxon>Bacilli</taxon>
        <taxon>Lactobacillales</taxon>
        <taxon>Enterococcaceae</taxon>
        <taxon>Enterococcus</taxon>
    </lineage>
</organism>
<dbReference type="Proteomes" id="UP000014113">
    <property type="component" value="Unassembled WGS sequence"/>
</dbReference>
<accession>S0KHI4</accession>
<comment type="caution">
    <text evidence="1">The sequence shown here is derived from an EMBL/GenBank/DDBJ whole genome shotgun (WGS) entry which is preliminary data.</text>
</comment>
<dbReference type="PATRIC" id="fig|1121865.3.peg.1571"/>
<reference evidence="1 2" key="1">
    <citation type="submission" date="2013-03" db="EMBL/GenBank/DDBJ databases">
        <title>The Genome Sequence of Enterococcus columbae ATCC_51263 (PacBio/Illumina hybrid assembly).</title>
        <authorList>
            <consortium name="The Broad Institute Genomics Platform"/>
            <consortium name="The Broad Institute Genome Sequencing Center for Infectious Disease"/>
            <person name="Earl A."/>
            <person name="Russ C."/>
            <person name="Gilmore M."/>
            <person name="Surin D."/>
            <person name="Walker B."/>
            <person name="Young S."/>
            <person name="Zeng Q."/>
            <person name="Gargeya S."/>
            <person name="Fitzgerald M."/>
            <person name="Haas B."/>
            <person name="Abouelleil A."/>
            <person name="Allen A.W."/>
            <person name="Alvarado L."/>
            <person name="Arachchi H.M."/>
            <person name="Berlin A.M."/>
            <person name="Chapman S.B."/>
            <person name="Gainer-Dewar J."/>
            <person name="Goldberg J."/>
            <person name="Griggs A."/>
            <person name="Gujja S."/>
            <person name="Hansen M."/>
            <person name="Howarth C."/>
            <person name="Imamovic A."/>
            <person name="Ireland A."/>
            <person name="Larimer J."/>
            <person name="McCowan C."/>
            <person name="Murphy C."/>
            <person name="Pearson M."/>
            <person name="Poon T.W."/>
            <person name="Priest M."/>
            <person name="Roberts A."/>
            <person name="Saif S."/>
            <person name="Shea T."/>
            <person name="Sisk P."/>
            <person name="Sykes S."/>
            <person name="Wortman J."/>
            <person name="Nusbaum C."/>
            <person name="Birren B."/>
        </authorList>
    </citation>
    <scope>NUCLEOTIDE SEQUENCE [LARGE SCALE GENOMIC DNA]</scope>
    <source>
        <strain evidence="1 2">ATCC 51263</strain>
    </source>
</reference>
<name>S0KHI4_9ENTE</name>